<gene>
    <name evidence="1" type="ORF">NE686_16355</name>
</gene>
<reference evidence="1 2" key="1">
    <citation type="submission" date="2022-06" db="EMBL/GenBank/DDBJ databases">
        <title>Isolation of gut microbiota from human fecal samples.</title>
        <authorList>
            <person name="Pamer E.G."/>
            <person name="Barat B."/>
            <person name="Waligurski E."/>
            <person name="Medina S."/>
            <person name="Paddock L."/>
            <person name="Mostad J."/>
        </authorList>
    </citation>
    <scope>NUCLEOTIDE SEQUENCE [LARGE SCALE GENOMIC DNA]</scope>
    <source>
        <strain evidence="1 2">DFI.7.95</strain>
    </source>
</reference>
<proteinExistence type="predicted"/>
<dbReference type="Proteomes" id="UP001524478">
    <property type="component" value="Unassembled WGS sequence"/>
</dbReference>
<accession>A0ABT1SFG5</accession>
<keyword evidence="2" id="KW-1185">Reference proteome</keyword>
<sequence>MSKTIYEYEVYEKEHKIQLEFWGGYIRHNILYRNKYDLEGNLIDHEHITENYAIMMYASFLEEGRYNN</sequence>
<name>A0ABT1SFG5_9FIRM</name>
<protein>
    <submittedName>
        <fullName evidence="1">Uncharacterized protein</fullName>
    </submittedName>
</protein>
<dbReference type="RefSeq" id="WP_256312347.1">
    <property type="nucleotide sequence ID" value="NZ_JANGAC010000014.1"/>
</dbReference>
<dbReference type="EMBL" id="JANGAC010000014">
    <property type="protein sequence ID" value="MCQ4924677.1"/>
    <property type="molecule type" value="Genomic_DNA"/>
</dbReference>
<evidence type="ECO:0000313" key="2">
    <source>
        <dbReference type="Proteomes" id="UP001524478"/>
    </source>
</evidence>
<comment type="caution">
    <text evidence="1">The sequence shown here is derived from an EMBL/GenBank/DDBJ whole genome shotgun (WGS) entry which is preliminary data.</text>
</comment>
<evidence type="ECO:0000313" key="1">
    <source>
        <dbReference type="EMBL" id="MCQ4924677.1"/>
    </source>
</evidence>
<organism evidence="1 2">
    <name type="scientific">Tissierella carlieri</name>
    <dbReference type="NCBI Taxonomy" id="689904"/>
    <lineage>
        <taxon>Bacteria</taxon>
        <taxon>Bacillati</taxon>
        <taxon>Bacillota</taxon>
        <taxon>Tissierellia</taxon>
        <taxon>Tissierellales</taxon>
        <taxon>Tissierellaceae</taxon>
        <taxon>Tissierella</taxon>
    </lineage>
</organism>